<dbReference type="Gene3D" id="3.30.450.40">
    <property type="match status" value="1"/>
</dbReference>
<dbReference type="PROSITE" id="PS50109">
    <property type="entry name" value="HIS_KIN"/>
    <property type="match status" value="1"/>
</dbReference>
<dbReference type="SMART" id="SM00065">
    <property type="entry name" value="GAF"/>
    <property type="match status" value="1"/>
</dbReference>
<dbReference type="SUPFAM" id="SSF55874">
    <property type="entry name" value="ATPase domain of HSP90 chaperone/DNA topoisomerase II/histidine kinase"/>
    <property type="match status" value="1"/>
</dbReference>
<dbReference type="PANTHER" id="PTHR43711:SF1">
    <property type="entry name" value="HISTIDINE KINASE 1"/>
    <property type="match status" value="1"/>
</dbReference>
<dbReference type="eggNOG" id="arCOG02369">
    <property type="taxonomic scope" value="Archaea"/>
</dbReference>
<dbReference type="HOGENOM" id="CLU_000445_114_58_2"/>
<dbReference type="STRING" id="519442.Huta_1570"/>
<dbReference type="EMBL" id="CP001687">
    <property type="protein sequence ID" value="ACV11745.1"/>
    <property type="molecule type" value="Genomic_DNA"/>
</dbReference>
<dbReference type="SMART" id="SM00388">
    <property type="entry name" value="HisKA"/>
    <property type="match status" value="1"/>
</dbReference>
<gene>
    <name evidence="7" type="ordered locus">Huta_1570</name>
</gene>
<keyword evidence="3" id="KW-0808">Transferase</keyword>
<name>C7NQ01_HALUD</name>
<dbReference type="InterPro" id="IPR003018">
    <property type="entry name" value="GAF"/>
</dbReference>
<dbReference type="EC" id="2.7.13.3" evidence="2"/>
<dbReference type="GeneID" id="8383849"/>
<evidence type="ECO:0000259" key="6">
    <source>
        <dbReference type="PROSITE" id="PS50109"/>
    </source>
</evidence>
<evidence type="ECO:0000313" key="8">
    <source>
        <dbReference type="Proteomes" id="UP000002071"/>
    </source>
</evidence>
<dbReference type="Pfam" id="PF02518">
    <property type="entry name" value="HATPase_c"/>
    <property type="match status" value="1"/>
</dbReference>
<evidence type="ECO:0000256" key="4">
    <source>
        <dbReference type="ARBA" id="ARBA00022777"/>
    </source>
</evidence>
<dbReference type="Gene3D" id="3.30.565.10">
    <property type="entry name" value="Histidine kinase-like ATPase, C-terminal domain"/>
    <property type="match status" value="1"/>
</dbReference>
<dbReference type="InterPro" id="IPR003661">
    <property type="entry name" value="HisK_dim/P_dom"/>
</dbReference>
<accession>C7NQ01</accession>
<keyword evidence="4 7" id="KW-0418">Kinase</keyword>
<dbReference type="InterPro" id="IPR036097">
    <property type="entry name" value="HisK_dim/P_sf"/>
</dbReference>
<dbReference type="SMART" id="SM00387">
    <property type="entry name" value="HATPase_c"/>
    <property type="match status" value="1"/>
</dbReference>
<dbReference type="Pfam" id="PF01590">
    <property type="entry name" value="GAF"/>
    <property type="match status" value="1"/>
</dbReference>
<dbReference type="SUPFAM" id="SSF47384">
    <property type="entry name" value="Homodimeric domain of signal transducing histidine kinase"/>
    <property type="match status" value="1"/>
</dbReference>
<evidence type="ECO:0000313" key="7">
    <source>
        <dbReference type="EMBL" id="ACV11745.1"/>
    </source>
</evidence>
<evidence type="ECO:0000256" key="2">
    <source>
        <dbReference type="ARBA" id="ARBA00012438"/>
    </source>
</evidence>
<dbReference type="GO" id="GO:0000155">
    <property type="term" value="F:phosphorelay sensor kinase activity"/>
    <property type="evidence" value="ECO:0007669"/>
    <property type="project" value="InterPro"/>
</dbReference>
<keyword evidence="5" id="KW-0902">Two-component regulatory system</keyword>
<sequence>MDTPERRNYFRDLFEVGTDRSAPLEQKIERAITLGRDRLGVDYGVLSYTGAGEYEIVDSTIESGAYEAGTIHELGETWCRHVVSDREMLVVADAANSPYRDDVAREATGLQCYIGAAVLVDGEVYGTLCYSGEDPLEREFTEDDERFVQLLTQWISYEIEREQHYRALDAQNERLTEFAGVLAHDLRNPLTGARGYTELVEESVSDPEASHLQTVLESLDRMEQLITDTLSLAREGADVGEREPVSLAAVAERAWNTVQPDTAVLAVESDRTIRADASRLRQLFENLFRNVMEHCPPGTRVTVEGTDTGFAVSDDGPGLPPAIADSLFGGSFGSNRRGLGLLVVERVVSGHGWDGTVETDEDGTRFEFTGVGMVTEPPSASIQ</sequence>
<dbReference type="InterPro" id="IPR050736">
    <property type="entry name" value="Sensor_HK_Regulatory"/>
</dbReference>
<dbReference type="Gene3D" id="1.10.287.130">
    <property type="match status" value="1"/>
</dbReference>
<dbReference type="InterPro" id="IPR029016">
    <property type="entry name" value="GAF-like_dom_sf"/>
</dbReference>
<dbReference type="Pfam" id="PF00512">
    <property type="entry name" value="HisKA"/>
    <property type="match status" value="1"/>
</dbReference>
<dbReference type="InterPro" id="IPR036890">
    <property type="entry name" value="HATPase_C_sf"/>
</dbReference>
<dbReference type="OrthoDB" id="342253at2157"/>
<dbReference type="RefSeq" id="WP_015789319.1">
    <property type="nucleotide sequence ID" value="NC_013158.1"/>
</dbReference>
<feature type="domain" description="Histidine kinase" evidence="6">
    <location>
        <begin position="181"/>
        <end position="381"/>
    </location>
</feature>
<dbReference type="CDD" id="cd00082">
    <property type="entry name" value="HisKA"/>
    <property type="match status" value="1"/>
</dbReference>
<evidence type="ECO:0000256" key="3">
    <source>
        <dbReference type="ARBA" id="ARBA00022679"/>
    </source>
</evidence>
<dbReference type="AlphaFoldDB" id="C7NQ01"/>
<dbReference type="InterPro" id="IPR005467">
    <property type="entry name" value="His_kinase_dom"/>
</dbReference>
<dbReference type="Proteomes" id="UP000002071">
    <property type="component" value="Chromosome"/>
</dbReference>
<proteinExistence type="predicted"/>
<reference evidence="7 8" key="1">
    <citation type="journal article" date="2009" name="Stand. Genomic Sci.">
        <title>Complete genome sequence of Halorhabdus utahensis type strain (AX-2).</title>
        <authorList>
            <person name="Anderson I."/>
            <person name="Tindall B.J."/>
            <person name="Pomrenke H."/>
            <person name="Goker M."/>
            <person name="Lapidus A."/>
            <person name="Nolan M."/>
            <person name="Copeland A."/>
            <person name="Glavina Del Rio T."/>
            <person name="Chen F."/>
            <person name="Tice H."/>
            <person name="Cheng J.F."/>
            <person name="Lucas S."/>
            <person name="Chertkov O."/>
            <person name="Bruce D."/>
            <person name="Brettin T."/>
            <person name="Detter J.C."/>
            <person name="Han C."/>
            <person name="Goodwin L."/>
            <person name="Land M."/>
            <person name="Hauser L."/>
            <person name="Chang Y.J."/>
            <person name="Jeffries C.D."/>
            <person name="Pitluck S."/>
            <person name="Pati A."/>
            <person name="Mavromatis K."/>
            <person name="Ivanova N."/>
            <person name="Ovchinnikova G."/>
            <person name="Chen A."/>
            <person name="Palaniappan K."/>
            <person name="Chain P."/>
            <person name="Rohde M."/>
            <person name="Bristow J."/>
            <person name="Eisen J.A."/>
            <person name="Markowitz V."/>
            <person name="Hugenholtz P."/>
            <person name="Kyrpides N.C."/>
            <person name="Klenk H.P."/>
        </authorList>
    </citation>
    <scope>NUCLEOTIDE SEQUENCE [LARGE SCALE GENOMIC DNA]</scope>
    <source>
        <strain evidence="8">DSM 12940 / JCM 11049 / AX-2</strain>
    </source>
</reference>
<evidence type="ECO:0000256" key="1">
    <source>
        <dbReference type="ARBA" id="ARBA00000085"/>
    </source>
</evidence>
<dbReference type="KEGG" id="hut:Huta_1570"/>
<dbReference type="InterPro" id="IPR003594">
    <property type="entry name" value="HATPase_dom"/>
</dbReference>
<organism evidence="7 8">
    <name type="scientific">Halorhabdus utahensis (strain DSM 12940 / JCM 11049 / AX-2)</name>
    <dbReference type="NCBI Taxonomy" id="519442"/>
    <lineage>
        <taxon>Archaea</taxon>
        <taxon>Methanobacteriati</taxon>
        <taxon>Methanobacteriota</taxon>
        <taxon>Stenosarchaea group</taxon>
        <taxon>Halobacteria</taxon>
        <taxon>Halobacteriales</taxon>
        <taxon>Haloarculaceae</taxon>
        <taxon>Halorhabdus</taxon>
    </lineage>
</organism>
<protein>
    <recommendedName>
        <fullName evidence="2">histidine kinase</fullName>
        <ecNumber evidence="2">2.7.13.3</ecNumber>
    </recommendedName>
</protein>
<keyword evidence="8" id="KW-1185">Reference proteome</keyword>
<evidence type="ECO:0000256" key="5">
    <source>
        <dbReference type="ARBA" id="ARBA00023012"/>
    </source>
</evidence>
<dbReference type="SUPFAM" id="SSF55781">
    <property type="entry name" value="GAF domain-like"/>
    <property type="match status" value="1"/>
</dbReference>
<comment type="catalytic activity">
    <reaction evidence="1">
        <text>ATP + protein L-histidine = ADP + protein N-phospho-L-histidine.</text>
        <dbReference type="EC" id="2.7.13.3"/>
    </reaction>
</comment>
<dbReference type="PANTHER" id="PTHR43711">
    <property type="entry name" value="TWO-COMPONENT HISTIDINE KINASE"/>
    <property type="match status" value="1"/>
</dbReference>